<protein>
    <submittedName>
        <fullName evidence="2">Puromycin N-acetyltransferase</fullName>
    </submittedName>
</protein>
<keyword evidence="2" id="KW-0808">Transferase</keyword>
<dbReference type="AlphaFoldDB" id="A0A0T7GFB3"/>
<reference evidence="2 3" key="1">
    <citation type="submission" date="2014-08" db="EMBL/GenBank/DDBJ databases">
        <authorList>
            <person name="Chen Y.-H."/>
        </authorList>
    </citation>
    <scope>NUCLEOTIDE SEQUENCE [LARGE SCALE GENOMIC DNA]</scope>
</reference>
<feature type="domain" description="N-acetyltransferase" evidence="1">
    <location>
        <begin position="55"/>
        <end position="194"/>
    </location>
</feature>
<name>A0A0T7GFB3_NEOGA</name>
<dbReference type="Proteomes" id="UP000039660">
    <property type="component" value="Unassembled WGS sequence"/>
</dbReference>
<dbReference type="CDD" id="cd04301">
    <property type="entry name" value="NAT_SF"/>
    <property type="match status" value="1"/>
</dbReference>
<dbReference type="PANTHER" id="PTHR42791:SF1">
    <property type="entry name" value="N-ACETYLTRANSFERASE DOMAIN-CONTAINING PROTEIN"/>
    <property type="match status" value="1"/>
</dbReference>
<dbReference type="InterPro" id="IPR000182">
    <property type="entry name" value="GNAT_dom"/>
</dbReference>
<dbReference type="EMBL" id="CCRK01000002">
    <property type="protein sequence ID" value="CDZ45983.1"/>
    <property type="molecule type" value="Genomic_DNA"/>
</dbReference>
<dbReference type="Pfam" id="PF00583">
    <property type="entry name" value="Acetyltransf_1"/>
    <property type="match status" value="1"/>
</dbReference>
<dbReference type="Gene3D" id="3.40.630.30">
    <property type="match status" value="1"/>
</dbReference>
<dbReference type="PANTHER" id="PTHR42791">
    <property type="entry name" value="GNAT FAMILY ACETYLTRANSFERASE"/>
    <property type="match status" value="1"/>
</dbReference>
<evidence type="ECO:0000313" key="3">
    <source>
        <dbReference type="Proteomes" id="UP000039660"/>
    </source>
</evidence>
<dbReference type="GO" id="GO:0016747">
    <property type="term" value="F:acyltransferase activity, transferring groups other than amino-acyl groups"/>
    <property type="evidence" value="ECO:0007669"/>
    <property type="project" value="InterPro"/>
</dbReference>
<accession>A0A0T7GFB3</accession>
<dbReference type="PROSITE" id="PS51186">
    <property type="entry name" value="GNAT"/>
    <property type="match status" value="1"/>
</dbReference>
<dbReference type="SUPFAM" id="SSF55729">
    <property type="entry name" value="Acyl-CoA N-acyltransferases (Nat)"/>
    <property type="match status" value="1"/>
</dbReference>
<gene>
    <name evidence="2" type="ORF">NGAL_HAMBI1189_11770</name>
</gene>
<dbReference type="InterPro" id="IPR052523">
    <property type="entry name" value="Trichothecene_AcTrans"/>
</dbReference>
<proteinExistence type="predicted"/>
<dbReference type="RefSeq" id="WP_046632730.1">
    <property type="nucleotide sequence ID" value="NZ_CCRK01000002.1"/>
</dbReference>
<organism evidence="2 3">
    <name type="scientific">Neorhizobium galegae bv. officinalis</name>
    <dbReference type="NCBI Taxonomy" id="323656"/>
    <lineage>
        <taxon>Bacteria</taxon>
        <taxon>Pseudomonadati</taxon>
        <taxon>Pseudomonadota</taxon>
        <taxon>Alphaproteobacteria</taxon>
        <taxon>Hyphomicrobiales</taxon>
        <taxon>Rhizobiaceae</taxon>
        <taxon>Rhizobium/Agrobacterium group</taxon>
        <taxon>Neorhizobium</taxon>
    </lineage>
</organism>
<dbReference type="InterPro" id="IPR016181">
    <property type="entry name" value="Acyl_CoA_acyltransferase"/>
</dbReference>
<evidence type="ECO:0000313" key="2">
    <source>
        <dbReference type="EMBL" id="CDZ45983.1"/>
    </source>
</evidence>
<evidence type="ECO:0000259" key="1">
    <source>
        <dbReference type="PROSITE" id="PS51186"/>
    </source>
</evidence>
<sequence length="194" mass="20966">MKSPTVRVMAAAEEDLAVETVILAFAADPMARWTWPHAHQYLAAMPRMIRAFGSSAFSNGTAFCTDGYVGTALWLSPGVHSDEEGLGAVLESTVARSLAPETTAIFEQMAACHPADPHWYLPLIGVDPAHQGEGHGDALMAYALARCDQDHAPAYLESSNPRNIPFYRRHGFEPLGAIQVGSSPTLVPMLRPPR</sequence>